<organism evidence="2 3">
    <name type="scientific">Sinobacterium caligoides</name>
    <dbReference type="NCBI Taxonomy" id="933926"/>
    <lineage>
        <taxon>Bacteria</taxon>
        <taxon>Pseudomonadati</taxon>
        <taxon>Pseudomonadota</taxon>
        <taxon>Gammaproteobacteria</taxon>
        <taxon>Cellvibrionales</taxon>
        <taxon>Spongiibacteraceae</taxon>
        <taxon>Sinobacterium</taxon>
    </lineage>
</organism>
<dbReference type="EMBL" id="RKHR01000003">
    <property type="protein sequence ID" value="ROS05074.1"/>
    <property type="molecule type" value="Genomic_DNA"/>
</dbReference>
<name>A0A3N2DZ37_9GAMM</name>
<sequence>MTDKITTLKTMFSKAILALGIVSPLSSVAAEVDAIFSGTIVDSSSQQEQRVALYLSYDSQAFSHDDFGNYYQSLEGSVSAKLYVGGVEYRSDESMVLLDIMVGEGNTQEQHRLDVNLLAHLTSAETGEAIDGVRLEAFVDTAAIPDQLSDFSTEGTTISFMQQPDDGGFERQESSFQVANIYQQPILGCLRQTAYEVVALTAATAEQPAQTMTAQITLSPRSFYRDDDSWGERLYDNSIGSHFNVQFAGQNYTSVTSNDQQTPYRLMVDATGYQQWIFADVINDANTLQGRVELLLRPSVDLGPELRGIEAISPLRFADGDLGKLIVIADSFVEADIQSVTMLGSNCNLVADIKAFSDYGTIHNPGFGELALIPASGGKLYVDRFYHNYSDKTQKLRRWAVIEWPTGQLYPHGGAGGKKVLANETQPEFGAKLTIPSYFPAGHYRYHFYTLGANKDAVPQKKTIHFYKEANPFM</sequence>
<evidence type="ECO:0000313" key="3">
    <source>
        <dbReference type="Proteomes" id="UP000275394"/>
    </source>
</evidence>
<feature type="chain" id="PRO_5018129175" evidence="1">
    <location>
        <begin position="30"/>
        <end position="474"/>
    </location>
</feature>
<accession>A0A3N2DZ37</accession>
<keyword evidence="1" id="KW-0732">Signal</keyword>
<gene>
    <name evidence="2" type="ORF">EDC56_0596</name>
</gene>
<evidence type="ECO:0000256" key="1">
    <source>
        <dbReference type="SAM" id="SignalP"/>
    </source>
</evidence>
<protein>
    <submittedName>
        <fullName evidence="2">Uncharacterized protein</fullName>
    </submittedName>
</protein>
<feature type="signal peptide" evidence="1">
    <location>
        <begin position="1"/>
        <end position="29"/>
    </location>
</feature>
<dbReference type="Proteomes" id="UP000275394">
    <property type="component" value="Unassembled WGS sequence"/>
</dbReference>
<proteinExistence type="predicted"/>
<reference evidence="2 3" key="1">
    <citation type="submission" date="2018-11" db="EMBL/GenBank/DDBJ databases">
        <title>Genomic Encyclopedia of Type Strains, Phase IV (KMG-IV): sequencing the most valuable type-strain genomes for metagenomic binning, comparative biology and taxonomic classification.</title>
        <authorList>
            <person name="Goeker M."/>
        </authorList>
    </citation>
    <scope>NUCLEOTIDE SEQUENCE [LARGE SCALE GENOMIC DNA]</scope>
    <source>
        <strain evidence="2 3">DSM 100316</strain>
    </source>
</reference>
<dbReference type="AlphaFoldDB" id="A0A3N2DZ37"/>
<dbReference type="RefSeq" id="WP_148059287.1">
    <property type="nucleotide sequence ID" value="NZ_RKHR01000003.1"/>
</dbReference>
<dbReference type="OrthoDB" id="6283525at2"/>
<keyword evidence="3" id="KW-1185">Reference proteome</keyword>
<comment type="caution">
    <text evidence="2">The sequence shown here is derived from an EMBL/GenBank/DDBJ whole genome shotgun (WGS) entry which is preliminary data.</text>
</comment>
<evidence type="ECO:0000313" key="2">
    <source>
        <dbReference type="EMBL" id="ROS05074.1"/>
    </source>
</evidence>